<name>A0A239GHS8_9FIRM</name>
<evidence type="ECO:0000313" key="2">
    <source>
        <dbReference type="Proteomes" id="UP000198304"/>
    </source>
</evidence>
<reference evidence="1 2" key="1">
    <citation type="submission" date="2017-06" db="EMBL/GenBank/DDBJ databases">
        <authorList>
            <person name="Kim H.J."/>
            <person name="Triplett B.A."/>
        </authorList>
    </citation>
    <scope>NUCLEOTIDE SEQUENCE [LARGE SCALE GENOMIC DNA]</scope>
    <source>
        <strain evidence="1 2">SCA</strain>
    </source>
</reference>
<dbReference type="EMBL" id="FZOJ01000017">
    <property type="protein sequence ID" value="SNS68700.1"/>
    <property type="molecule type" value="Genomic_DNA"/>
</dbReference>
<gene>
    <name evidence="1" type="ORF">SAMN05446037_101720</name>
</gene>
<sequence>MSITILIYPSVEISVRKAYMDMIDAYESVVMLEQTERQLQKAYDVTRVKYENGLGTNIELLEIVNQLKEIKLNKSKAQLGYNLANKQFEISYGVGLSSTP</sequence>
<accession>A0A239GHS8</accession>
<protein>
    <submittedName>
        <fullName evidence="1">Outer membrane efflux protein</fullName>
    </submittedName>
</protein>
<evidence type="ECO:0000313" key="1">
    <source>
        <dbReference type="EMBL" id="SNS68700.1"/>
    </source>
</evidence>
<dbReference type="SUPFAM" id="SSF56954">
    <property type="entry name" value="Outer membrane efflux proteins (OEP)"/>
    <property type="match status" value="1"/>
</dbReference>
<proteinExistence type="predicted"/>
<dbReference type="Proteomes" id="UP000198304">
    <property type="component" value="Unassembled WGS sequence"/>
</dbReference>
<dbReference type="GO" id="GO:0015562">
    <property type="term" value="F:efflux transmembrane transporter activity"/>
    <property type="evidence" value="ECO:0007669"/>
    <property type="project" value="InterPro"/>
</dbReference>
<dbReference type="AlphaFoldDB" id="A0A239GHS8"/>
<organism evidence="1 2">
    <name type="scientific">Anaerovirgula multivorans</name>
    <dbReference type="NCBI Taxonomy" id="312168"/>
    <lineage>
        <taxon>Bacteria</taxon>
        <taxon>Bacillati</taxon>
        <taxon>Bacillota</taxon>
        <taxon>Clostridia</taxon>
        <taxon>Peptostreptococcales</taxon>
        <taxon>Natronincolaceae</taxon>
        <taxon>Anaerovirgula</taxon>
    </lineage>
</organism>
<keyword evidence="2" id="KW-1185">Reference proteome</keyword>
<dbReference type="Gene3D" id="1.20.1600.10">
    <property type="entry name" value="Outer membrane efflux proteins (OEP)"/>
    <property type="match status" value="1"/>
</dbReference>